<reference evidence="1 2" key="1">
    <citation type="submission" date="2020-08" db="EMBL/GenBank/DDBJ databases">
        <title>Putative novel bacterial strains isolated from necrotic wheat leaf tissues caused by Xanthomonas translucens.</title>
        <authorList>
            <person name="Tambong J.T."/>
        </authorList>
    </citation>
    <scope>NUCLEOTIDE SEQUENCE [LARGE SCALE GENOMIC DNA]</scope>
    <source>
        <strain evidence="2">DOAB 1063</strain>
    </source>
</reference>
<keyword evidence="2" id="KW-1185">Reference proteome</keyword>
<evidence type="ECO:0008006" key="3">
    <source>
        <dbReference type="Google" id="ProtNLM"/>
    </source>
</evidence>
<accession>A0ABR7AM60</accession>
<gene>
    <name evidence="1" type="ORF">H8S47_06755</name>
</gene>
<evidence type="ECO:0000313" key="1">
    <source>
        <dbReference type="EMBL" id="MBC3941387.1"/>
    </source>
</evidence>
<organism evidence="1 2">
    <name type="scientific">Sphingomonas albertensis</name>
    <dbReference type="NCBI Taxonomy" id="2762591"/>
    <lineage>
        <taxon>Bacteria</taxon>
        <taxon>Pseudomonadati</taxon>
        <taxon>Pseudomonadota</taxon>
        <taxon>Alphaproteobacteria</taxon>
        <taxon>Sphingomonadales</taxon>
        <taxon>Sphingomonadaceae</taxon>
        <taxon>Sphingomonas</taxon>
    </lineage>
</organism>
<sequence>MIKLFHCLIITVVGTQTAALFFPKHNADRKKGSVENTCFWTLSLAIRKPEGHSPSHEPQRARRQVLCLRQASRAAYVATAGGGK</sequence>
<evidence type="ECO:0000313" key="2">
    <source>
        <dbReference type="Proteomes" id="UP000597613"/>
    </source>
</evidence>
<protein>
    <recommendedName>
        <fullName evidence="3">Secreted protein</fullName>
    </recommendedName>
</protein>
<comment type="caution">
    <text evidence="1">The sequence shown here is derived from an EMBL/GenBank/DDBJ whole genome shotgun (WGS) entry which is preliminary data.</text>
</comment>
<proteinExistence type="predicted"/>
<dbReference type="Proteomes" id="UP000597613">
    <property type="component" value="Unassembled WGS sequence"/>
</dbReference>
<dbReference type="EMBL" id="JACONT010000010">
    <property type="protein sequence ID" value="MBC3941387.1"/>
    <property type="molecule type" value="Genomic_DNA"/>
</dbReference>
<dbReference type="RefSeq" id="WP_187503151.1">
    <property type="nucleotide sequence ID" value="NZ_CP162536.1"/>
</dbReference>
<name>A0ABR7AM60_9SPHN</name>